<evidence type="ECO:0000256" key="5">
    <source>
        <dbReference type="ARBA" id="ARBA00023295"/>
    </source>
</evidence>
<evidence type="ECO:0000259" key="8">
    <source>
        <dbReference type="Pfam" id="PF02927"/>
    </source>
</evidence>
<evidence type="ECO:0000313" key="9">
    <source>
        <dbReference type="EMBL" id="PNT95908.1"/>
    </source>
</evidence>
<dbReference type="InterPro" id="IPR013783">
    <property type="entry name" value="Ig-like_fold"/>
</dbReference>
<keyword evidence="2 9" id="KW-0378">Hydrolase</keyword>
<evidence type="ECO:0000313" key="10">
    <source>
        <dbReference type="Proteomes" id="UP000236151"/>
    </source>
</evidence>
<dbReference type="Gene3D" id="2.60.40.10">
    <property type="entry name" value="Immunoglobulins"/>
    <property type="match status" value="1"/>
</dbReference>
<evidence type="ECO:0000256" key="1">
    <source>
        <dbReference type="ARBA" id="ARBA00007072"/>
    </source>
</evidence>
<dbReference type="InterPro" id="IPR004197">
    <property type="entry name" value="Cellulase_Ig-like"/>
</dbReference>
<dbReference type="OrthoDB" id="9758662at2"/>
<keyword evidence="4" id="KW-0119">Carbohydrate metabolism</keyword>
<dbReference type="RefSeq" id="WP_103082787.1">
    <property type="nucleotide sequence ID" value="NZ_CP021850.1"/>
</dbReference>
<dbReference type="Proteomes" id="UP000236151">
    <property type="component" value="Unassembled WGS sequence"/>
</dbReference>
<comment type="caution">
    <text evidence="9">The sequence shown here is derived from an EMBL/GenBank/DDBJ whole genome shotgun (WGS) entry which is preliminary data.</text>
</comment>
<evidence type="ECO:0000256" key="3">
    <source>
        <dbReference type="ARBA" id="ARBA00023001"/>
    </source>
</evidence>
<dbReference type="InterPro" id="IPR008928">
    <property type="entry name" value="6-hairpin_glycosidase_sf"/>
</dbReference>
<comment type="similarity">
    <text evidence="1">Belongs to the glycosyl hydrolase 9 (cellulase E) family.</text>
</comment>
<dbReference type="InterPro" id="IPR012341">
    <property type="entry name" value="6hp_glycosidase-like_sf"/>
</dbReference>
<dbReference type="SUPFAM" id="SSF81296">
    <property type="entry name" value="E set domains"/>
    <property type="match status" value="1"/>
</dbReference>
<dbReference type="InterPro" id="IPR014756">
    <property type="entry name" value="Ig_E-set"/>
</dbReference>
<dbReference type="InterPro" id="IPR001701">
    <property type="entry name" value="Glyco_hydro_9"/>
</dbReference>
<gene>
    <name evidence="9" type="ORF">CDQ84_16230</name>
</gene>
<dbReference type="Pfam" id="PF02927">
    <property type="entry name" value="CelD_N"/>
    <property type="match status" value="1"/>
</dbReference>
<dbReference type="AlphaFoldDB" id="A0A2K2EZD3"/>
<feature type="domain" description="Cellulase Ig-like" evidence="8">
    <location>
        <begin position="227"/>
        <end position="291"/>
    </location>
</feature>
<dbReference type="SUPFAM" id="SSF48208">
    <property type="entry name" value="Six-hairpin glycosidases"/>
    <property type="match status" value="1"/>
</dbReference>
<feature type="domain" description="Glycoside hydrolase family 9" evidence="7">
    <location>
        <begin position="307"/>
        <end position="729"/>
    </location>
</feature>
<keyword evidence="3" id="KW-0136">Cellulose degradation</keyword>
<organism evidence="9 10">
    <name type="scientific">Clostridium thermosuccinogenes</name>
    <dbReference type="NCBI Taxonomy" id="84032"/>
    <lineage>
        <taxon>Bacteria</taxon>
        <taxon>Bacillati</taxon>
        <taxon>Bacillota</taxon>
        <taxon>Clostridia</taxon>
        <taxon>Eubacteriales</taxon>
        <taxon>Clostridiaceae</taxon>
        <taxon>Clostridium</taxon>
    </lineage>
</organism>
<dbReference type="GO" id="GO:0030245">
    <property type="term" value="P:cellulose catabolic process"/>
    <property type="evidence" value="ECO:0007669"/>
    <property type="project" value="UniProtKB-KW"/>
</dbReference>
<dbReference type="KEGG" id="cthd:CDO33_02150"/>
<evidence type="ECO:0000256" key="2">
    <source>
        <dbReference type="ARBA" id="ARBA00022801"/>
    </source>
</evidence>
<keyword evidence="5" id="KW-0326">Glycosidase</keyword>
<keyword evidence="10" id="KW-1185">Reference proteome</keyword>
<accession>A0A2K2EZD3</accession>
<proteinExistence type="inferred from homology"/>
<evidence type="ECO:0000256" key="4">
    <source>
        <dbReference type="ARBA" id="ARBA00023277"/>
    </source>
</evidence>
<dbReference type="Pfam" id="PF00759">
    <property type="entry name" value="Glyco_hydro_9"/>
    <property type="match status" value="1"/>
</dbReference>
<protein>
    <submittedName>
        <fullName evidence="9">Glycoside hydrolase</fullName>
    </submittedName>
</protein>
<dbReference type="PANTHER" id="PTHR22298">
    <property type="entry name" value="ENDO-1,4-BETA-GLUCANASE"/>
    <property type="match status" value="1"/>
</dbReference>
<dbReference type="Gene3D" id="1.50.10.10">
    <property type="match status" value="1"/>
</dbReference>
<dbReference type="EMBL" id="NIOJ01000057">
    <property type="protein sequence ID" value="PNT95908.1"/>
    <property type="molecule type" value="Genomic_DNA"/>
</dbReference>
<evidence type="ECO:0000259" key="7">
    <source>
        <dbReference type="Pfam" id="PF00759"/>
    </source>
</evidence>
<sequence>MDANFKKQLIESGYIHLPLEVDYSKSLENRQLRKKANKSVLLWDGKDMDCWSAQGRGIIERKQPGILRITVPSRSESWPEGSPEDGDYCSFGQLEAILNTNNADWTMYNRLYFKIRPECNGMHSPMLNVRLRNDGKIKIPDVYEREGYHIVHLKNHIWNECVWEIPALPRDCITSITFEVHSYGQELSMDTHMRYDICDIRLEAIDKPDITIGWQCMEDTAVYSTEAYWADGRKTAVANTTEEIFHIRDVNSNEIVFTGKAEPLKNKKGSFSILDFSSVKTEGTYRIEMGKFISESFRISNTPLEECVWKLINFLYCERCGYPVQGRHGTCHGDIIAKHNGLILAYNGGWHDAGDVSQQTAQTAEVVHALLEMAGKVKNDRLLYNRIMEEAAWGMDFVLRMRFGDGYRATSAGIRRWSNGLIGDMDDTMARVHNHSFENFLMSGIEAYAVSAFRDRDPELAWKCLQSAKEDYHFAVERFREKGMELPVIFEHTYNSGLSQYLATQSWAASMIYSACGDSYYAKQAEIYGDRLMECQEQGNPEIPLKGFFYRTPEKKTIVHFNHQSREQIFMQALEALCRSQPDNPRRIAWENSMRMYGDYIKSIMQYTQPYDLIPAGIHCIDEVEDSETFALLHLMTRYEDERDNYRQQLENGIKLNEKYYMRCFPVWFSFRGNSAVHLAAGKAASIIGRYFDDKELIEIARGQIYWTLGKNPFGQSLIYGAGSNYAQQYGALNGEMVGSIPVGIQTRGNEDIPYWPIENNATYKEVWTTSAGRWLWLAADLY</sequence>
<keyword evidence="6" id="KW-0624">Polysaccharide degradation</keyword>
<name>A0A2K2EZD3_9CLOT</name>
<evidence type="ECO:0000256" key="6">
    <source>
        <dbReference type="ARBA" id="ARBA00023326"/>
    </source>
</evidence>
<dbReference type="GO" id="GO:0008810">
    <property type="term" value="F:cellulase activity"/>
    <property type="evidence" value="ECO:0007669"/>
    <property type="project" value="InterPro"/>
</dbReference>
<dbReference type="CDD" id="cd02850">
    <property type="entry name" value="E_set_Cellulase_N"/>
    <property type="match status" value="1"/>
</dbReference>
<reference evidence="9 10" key="1">
    <citation type="submission" date="2017-06" db="EMBL/GenBank/DDBJ databases">
        <title>Investigating the central metabolism of Clostridium thermosuccinogenes.</title>
        <authorList>
            <person name="Koendjbiharie J.G."/>
            <person name="van Kranenburg R."/>
        </authorList>
    </citation>
    <scope>NUCLEOTIDE SEQUENCE [LARGE SCALE GENOMIC DNA]</scope>
    <source>
        <strain evidence="9 10">DSM 5806</strain>
    </source>
</reference>